<keyword evidence="2" id="KW-0511">Multifunctional enzyme</keyword>
<dbReference type="PANTHER" id="PTHR43775:SF51">
    <property type="entry name" value="INACTIVE PHENOLPHTHIOCEROL SYNTHESIS POLYKETIDE SYNTHASE TYPE I PKS1-RELATED"/>
    <property type="match status" value="1"/>
</dbReference>
<feature type="domain" description="Ketoreductase" evidence="3">
    <location>
        <begin position="279"/>
        <end position="447"/>
    </location>
</feature>
<feature type="non-terminal residue" evidence="4">
    <location>
        <position position="447"/>
    </location>
</feature>
<dbReference type="InterPro" id="IPR041618">
    <property type="entry name" value="PKS_DE"/>
</dbReference>
<proteinExistence type="predicted"/>
<sequence length="447" mass="46550">VRGVQIDWAAVFPGGRLVDLPTYAFQRERFWLEPSSARPVTSAVDAAFWDAVERGDAQALGVDEEQPLGAVLPALASWRRAQQERSVVDGWRYRLGWTPVTGVPSGEVLTGIWLVVVEPGAEEVDGADVVVALRSAGADVQVVTAVEPRDVAVAGVVSLLSVEATVSLLQNLLAAGVDAPLWCVTRGAVSVGDGDVVDPYASAVWGLGRVIGLEHPDRWGGLIDLPMEVDARTDSLLAGVLAGRTGEDQVAIRAAEAWGARLARVTPAADTSTGWQGRGTALITGGTGALGGHVARWLAGTGVERIVLTSRRGIETPGATELVTELEELGVQVTVAACDVADRDAVASLLAGIPDLRVVVHAAGVPSWGAVESLTADEFEESVRSKIVGAAHLDALLTDADLDAFVLFSSVAGVWGSGRQSAYAAANAFLDGLAWRRRGVGLVATSV</sequence>
<protein>
    <submittedName>
        <fullName evidence="4">SDR family NAD(P)-dependent oxidoreductase</fullName>
    </submittedName>
</protein>
<dbReference type="RefSeq" id="WP_216347956.1">
    <property type="nucleotide sequence ID" value="NZ_JAHLEM010001051.1"/>
</dbReference>
<dbReference type="InterPro" id="IPR057326">
    <property type="entry name" value="KR_dom"/>
</dbReference>
<evidence type="ECO:0000256" key="2">
    <source>
        <dbReference type="ARBA" id="ARBA00023268"/>
    </source>
</evidence>
<dbReference type="InterPro" id="IPR013968">
    <property type="entry name" value="PKS_KR"/>
</dbReference>
<name>A0ABS6CX76_9ACTN</name>
<evidence type="ECO:0000256" key="1">
    <source>
        <dbReference type="ARBA" id="ARBA00022679"/>
    </source>
</evidence>
<feature type="non-terminal residue" evidence="4">
    <location>
        <position position="1"/>
    </location>
</feature>
<accession>A0ABS6CX76</accession>
<dbReference type="Proteomes" id="UP000720508">
    <property type="component" value="Unassembled WGS sequence"/>
</dbReference>
<organism evidence="4 5">
    <name type="scientific">Streptomyces niphimycinicus</name>
    <dbReference type="NCBI Taxonomy" id="2842201"/>
    <lineage>
        <taxon>Bacteria</taxon>
        <taxon>Bacillati</taxon>
        <taxon>Actinomycetota</taxon>
        <taxon>Actinomycetes</taxon>
        <taxon>Kitasatosporales</taxon>
        <taxon>Streptomycetaceae</taxon>
        <taxon>Streptomyces</taxon>
    </lineage>
</organism>
<dbReference type="EMBL" id="JAHLEM010001051">
    <property type="protein sequence ID" value="MBU3871405.1"/>
    <property type="molecule type" value="Genomic_DNA"/>
</dbReference>
<dbReference type="InterPro" id="IPR050091">
    <property type="entry name" value="PKS_NRPS_Biosynth_Enz"/>
</dbReference>
<keyword evidence="5" id="KW-1185">Reference proteome</keyword>
<dbReference type="CDD" id="cd08952">
    <property type="entry name" value="KR_1_SDR_x"/>
    <property type="match status" value="1"/>
</dbReference>
<dbReference type="SMART" id="SM00822">
    <property type="entry name" value="PKS_KR"/>
    <property type="match status" value="1"/>
</dbReference>
<dbReference type="Pfam" id="PF08659">
    <property type="entry name" value="KR"/>
    <property type="match status" value="1"/>
</dbReference>
<dbReference type="Pfam" id="PF18369">
    <property type="entry name" value="PKS_DE"/>
    <property type="match status" value="1"/>
</dbReference>
<evidence type="ECO:0000259" key="3">
    <source>
        <dbReference type="SMART" id="SM00822"/>
    </source>
</evidence>
<reference evidence="4 5" key="1">
    <citation type="submission" date="2021-06" db="EMBL/GenBank/DDBJ databases">
        <authorList>
            <person name="Pan X."/>
        </authorList>
    </citation>
    <scope>NUCLEOTIDE SEQUENCE [LARGE SCALE GENOMIC DNA]</scope>
    <source>
        <strain evidence="4 5">4503</strain>
    </source>
</reference>
<evidence type="ECO:0000313" key="4">
    <source>
        <dbReference type="EMBL" id="MBU3871405.1"/>
    </source>
</evidence>
<comment type="caution">
    <text evidence="4">The sequence shown here is derived from an EMBL/GenBank/DDBJ whole genome shotgun (WGS) entry which is preliminary data.</text>
</comment>
<dbReference type="PANTHER" id="PTHR43775">
    <property type="entry name" value="FATTY ACID SYNTHASE"/>
    <property type="match status" value="1"/>
</dbReference>
<gene>
    <name evidence="4" type="ORF">KN815_47385</name>
</gene>
<keyword evidence="1" id="KW-0808">Transferase</keyword>
<evidence type="ECO:0000313" key="5">
    <source>
        <dbReference type="Proteomes" id="UP000720508"/>
    </source>
</evidence>